<proteinExistence type="predicted"/>
<reference evidence="2" key="1">
    <citation type="submission" date="2021-02" db="EMBL/GenBank/DDBJ databases">
        <authorList>
            <person name="Nowell W R."/>
        </authorList>
    </citation>
    <scope>NUCLEOTIDE SEQUENCE</scope>
</reference>
<evidence type="ECO:0000313" key="3">
    <source>
        <dbReference type="Proteomes" id="UP000663848"/>
    </source>
</evidence>
<comment type="caution">
    <text evidence="2">The sequence shown here is derived from an EMBL/GenBank/DDBJ whole genome shotgun (WGS) entry which is preliminary data.</text>
</comment>
<evidence type="ECO:0000313" key="2">
    <source>
        <dbReference type="EMBL" id="CAF4668855.1"/>
    </source>
</evidence>
<dbReference type="Proteomes" id="UP000663848">
    <property type="component" value="Unassembled WGS sequence"/>
</dbReference>
<dbReference type="EMBL" id="CAJOBR010002262">
    <property type="protein sequence ID" value="CAF4668855.1"/>
    <property type="molecule type" value="Genomic_DNA"/>
</dbReference>
<organism evidence="2 3">
    <name type="scientific">Rotaria socialis</name>
    <dbReference type="NCBI Taxonomy" id="392032"/>
    <lineage>
        <taxon>Eukaryota</taxon>
        <taxon>Metazoa</taxon>
        <taxon>Spiralia</taxon>
        <taxon>Gnathifera</taxon>
        <taxon>Rotifera</taxon>
        <taxon>Eurotatoria</taxon>
        <taxon>Bdelloidea</taxon>
        <taxon>Philodinida</taxon>
        <taxon>Philodinidae</taxon>
        <taxon>Rotaria</taxon>
    </lineage>
</organism>
<protein>
    <submittedName>
        <fullName evidence="2">Uncharacterized protein</fullName>
    </submittedName>
</protein>
<sequence>MLLYLDEDIDCSTLVLLQQNDVCEIFPRMKDRVKFIDQRLKLVSSCNSPSENNTCATDLFHSTSSLSQGVDESQENDSPNSSFVHGNKQADNVHETALSDSSSNLYTSVNDDISPQPKLPLDYEGPHITSRMKQFIEDQNLSKFSAHTKLRSELLSLLFDDVTNQYQLIYPSNNEYLAIAKAIVKKMCVPPALIPQHIERKSMIEQAERRIDDIPIINLADQENASLLSMVDQMKNELDKDYPDNNLLRHLWIQSFNTRRLCIRESKINVILERFPGYPRPEMILAEVKECAGIDMEENVNELLPKLFDCLPDNNYSLS</sequence>
<feature type="compositionally biased region" description="Polar residues" evidence="1">
    <location>
        <begin position="66"/>
        <end position="84"/>
    </location>
</feature>
<feature type="region of interest" description="Disordered" evidence="1">
    <location>
        <begin position="66"/>
        <end position="87"/>
    </location>
</feature>
<feature type="non-terminal residue" evidence="2">
    <location>
        <position position="1"/>
    </location>
</feature>
<gene>
    <name evidence="2" type="ORF">QYT958_LOCUS15931</name>
</gene>
<name>A0A821GQH3_9BILA</name>
<accession>A0A821GQH3</accession>
<dbReference type="AlphaFoldDB" id="A0A821GQH3"/>
<evidence type="ECO:0000256" key="1">
    <source>
        <dbReference type="SAM" id="MobiDB-lite"/>
    </source>
</evidence>